<protein>
    <submittedName>
        <fullName evidence="1">Uncharacterized protein</fullName>
    </submittedName>
</protein>
<comment type="caution">
    <text evidence="1">The sequence shown here is derived from an EMBL/GenBank/DDBJ whole genome shotgun (WGS) entry which is preliminary data.</text>
</comment>
<evidence type="ECO:0000313" key="1">
    <source>
        <dbReference type="EMBL" id="GAF96765.1"/>
    </source>
</evidence>
<feature type="non-terminal residue" evidence="1">
    <location>
        <position position="71"/>
    </location>
</feature>
<name>X0V7Y6_9ZZZZ</name>
<reference evidence="1" key="1">
    <citation type="journal article" date="2014" name="Front. Microbiol.">
        <title>High frequency of phylogenetically diverse reductive dehalogenase-homologous genes in deep subseafloor sedimentary metagenomes.</title>
        <authorList>
            <person name="Kawai M."/>
            <person name="Futagami T."/>
            <person name="Toyoda A."/>
            <person name="Takaki Y."/>
            <person name="Nishi S."/>
            <person name="Hori S."/>
            <person name="Arai W."/>
            <person name="Tsubouchi T."/>
            <person name="Morono Y."/>
            <person name="Uchiyama I."/>
            <person name="Ito T."/>
            <person name="Fujiyama A."/>
            <person name="Inagaki F."/>
            <person name="Takami H."/>
        </authorList>
    </citation>
    <scope>NUCLEOTIDE SEQUENCE</scope>
    <source>
        <strain evidence="1">Expedition CK06-06</strain>
    </source>
</reference>
<dbReference type="AlphaFoldDB" id="X0V7Y6"/>
<gene>
    <name evidence="1" type="ORF">S01H1_19784</name>
</gene>
<organism evidence="1">
    <name type="scientific">marine sediment metagenome</name>
    <dbReference type="NCBI Taxonomy" id="412755"/>
    <lineage>
        <taxon>unclassified sequences</taxon>
        <taxon>metagenomes</taxon>
        <taxon>ecological metagenomes</taxon>
    </lineage>
</organism>
<sequence>MPKQNPAEQLEYGQPNCRKCKLLAAKSNGQWAEGWGEDGAKVMLVLSNPYKAELPNPASLLPGFLRVVLLR</sequence>
<accession>X0V7Y6</accession>
<proteinExistence type="predicted"/>
<dbReference type="EMBL" id="BARS01010732">
    <property type="protein sequence ID" value="GAF96765.1"/>
    <property type="molecule type" value="Genomic_DNA"/>
</dbReference>